<sequence length="143" mass="15675">MPIDRAVDLGCHKGYPGHQVYNMPLERTLSRRRELSEFSIYPLYGPQSFPAEGSANFGIELAFPNDERTTFEKAVLFPLAGLVPAGAAHNYALGEATKALAGARFTLARDYLEDRVTRDQAMALTQKYSLVSEESALPPAALV</sequence>
<accession>A0ABT8ZW90</accession>
<comment type="caution">
    <text evidence="1">The sequence shown here is derived from an EMBL/GenBank/DDBJ whole genome shotgun (WGS) entry which is preliminary data.</text>
</comment>
<evidence type="ECO:0000313" key="2">
    <source>
        <dbReference type="Proteomes" id="UP001176468"/>
    </source>
</evidence>
<name>A0ABT8ZW90_9SPHN</name>
<organism evidence="1 2">
    <name type="scientific">Sphingomonas immobilis</name>
    <dbReference type="NCBI Taxonomy" id="3063997"/>
    <lineage>
        <taxon>Bacteria</taxon>
        <taxon>Pseudomonadati</taxon>
        <taxon>Pseudomonadota</taxon>
        <taxon>Alphaproteobacteria</taxon>
        <taxon>Sphingomonadales</taxon>
        <taxon>Sphingomonadaceae</taxon>
        <taxon>Sphingomonas</taxon>
    </lineage>
</organism>
<gene>
    <name evidence="1" type="ORF">Q5H94_05850</name>
</gene>
<keyword evidence="2" id="KW-1185">Reference proteome</keyword>
<reference evidence="1" key="1">
    <citation type="submission" date="2023-07" db="EMBL/GenBank/DDBJ databases">
        <authorList>
            <person name="Kim M.K."/>
        </authorList>
    </citation>
    <scope>NUCLEOTIDE SEQUENCE</scope>
    <source>
        <strain evidence="1">CA1-15</strain>
    </source>
</reference>
<evidence type="ECO:0000313" key="1">
    <source>
        <dbReference type="EMBL" id="MDO7841840.1"/>
    </source>
</evidence>
<proteinExistence type="predicted"/>
<dbReference type="Proteomes" id="UP001176468">
    <property type="component" value="Unassembled WGS sequence"/>
</dbReference>
<dbReference type="EMBL" id="JAUQSZ010000003">
    <property type="protein sequence ID" value="MDO7841840.1"/>
    <property type="molecule type" value="Genomic_DNA"/>
</dbReference>
<protein>
    <submittedName>
        <fullName evidence="1">Uncharacterized protein</fullName>
    </submittedName>
</protein>